<organism evidence="1 2">
    <name type="scientific">Rothia aeria</name>
    <dbReference type="NCBI Taxonomy" id="172042"/>
    <lineage>
        <taxon>Bacteria</taxon>
        <taxon>Bacillati</taxon>
        <taxon>Actinomycetota</taxon>
        <taxon>Actinomycetes</taxon>
        <taxon>Micrococcales</taxon>
        <taxon>Micrococcaceae</taxon>
        <taxon>Rothia</taxon>
    </lineage>
</organism>
<proteinExistence type="predicted"/>
<evidence type="ECO:0000313" key="1">
    <source>
        <dbReference type="EMBL" id="BAV88424.1"/>
    </source>
</evidence>
<dbReference type="Proteomes" id="UP000250241">
    <property type="component" value="Chromosome"/>
</dbReference>
<dbReference type="EMBL" id="AP017895">
    <property type="protein sequence ID" value="BAV88424.1"/>
    <property type="molecule type" value="Genomic_DNA"/>
</dbReference>
<gene>
    <name evidence="1" type="ORF">RA11412_2125</name>
</gene>
<evidence type="ECO:0000313" key="2">
    <source>
        <dbReference type="Proteomes" id="UP000250241"/>
    </source>
</evidence>
<sequence>MEPASYFCPVASVDALAEAELVCEDDVSEADDELPDVDVLLWLQAASRDAEPKPRRATAPLRVTDKDMFLPFC</sequence>
<name>A0A2Z5R1N7_9MICC</name>
<keyword evidence="2" id="KW-1185">Reference proteome</keyword>
<dbReference type="AlphaFoldDB" id="A0A2Z5R1N7"/>
<protein>
    <submittedName>
        <fullName evidence="1">Uncharacterized protein</fullName>
    </submittedName>
</protein>
<dbReference type="KEGG" id="raj:RA11412_2125"/>
<accession>A0A2Z5R1N7</accession>
<reference evidence="1 2" key="1">
    <citation type="submission" date="2016-10" db="EMBL/GenBank/DDBJ databases">
        <title>Genome sequence of Rothia aeria strain JCM11412.</title>
        <authorList>
            <person name="Nambu T."/>
        </authorList>
    </citation>
    <scope>NUCLEOTIDE SEQUENCE [LARGE SCALE GENOMIC DNA]</scope>
    <source>
        <strain evidence="1 2">JCM 11412</strain>
    </source>
</reference>